<dbReference type="InterPro" id="IPR006357">
    <property type="entry name" value="HAD-SF_hydro_IIA"/>
</dbReference>
<accession>A0A9D1CIS3</accession>
<dbReference type="Pfam" id="PF13242">
    <property type="entry name" value="Hydrolase_like"/>
    <property type="match status" value="1"/>
</dbReference>
<keyword evidence="1" id="KW-0378">Hydrolase</keyword>
<name>A0A9D1CIS3_9FIRM</name>
<reference evidence="1" key="1">
    <citation type="submission" date="2020-10" db="EMBL/GenBank/DDBJ databases">
        <authorList>
            <person name="Gilroy R."/>
        </authorList>
    </citation>
    <scope>NUCLEOTIDE SEQUENCE</scope>
    <source>
        <strain evidence="1">ChiHile30-977</strain>
    </source>
</reference>
<comment type="caution">
    <text evidence="1">The sequence shown here is derived from an EMBL/GenBank/DDBJ whole genome shotgun (WGS) entry which is preliminary data.</text>
</comment>
<dbReference type="CDD" id="cd07530">
    <property type="entry name" value="HAD_Pase_UmpH-like"/>
    <property type="match status" value="1"/>
</dbReference>
<dbReference type="Pfam" id="PF13344">
    <property type="entry name" value="Hydrolase_6"/>
    <property type="match status" value="1"/>
</dbReference>
<sequence length="263" mass="28746">MEQQLEGLHAKKGFICDMDGVIYHGDRLLPGVPEFVGWLQREKKRFIFLTNSSERAPRELQQKLERMGLDVDESHFYTSALATASFLKHQAPGCSVYVIGEPGLVGALYDAGMTMNDINPDYVVFGETRAYGYEKVERAIRLVLGGAKLIGTNPDLTAPGENGIVPACSALIAPIELATGRKAYYIGKPNPLMMRHAVRRLGTDADDTVIVGDRMDTDVLSGIEAGIDTTLVLSGVTSCKSLEQFSYRPHYILRGVGDIPPKA</sequence>
<dbReference type="EMBL" id="DVFI01000087">
    <property type="protein sequence ID" value="HIQ63080.1"/>
    <property type="molecule type" value="Genomic_DNA"/>
</dbReference>
<dbReference type="InterPro" id="IPR023214">
    <property type="entry name" value="HAD_sf"/>
</dbReference>
<dbReference type="GO" id="GO:0005737">
    <property type="term" value="C:cytoplasm"/>
    <property type="evidence" value="ECO:0007669"/>
    <property type="project" value="TreeGrafter"/>
</dbReference>
<evidence type="ECO:0000313" key="2">
    <source>
        <dbReference type="Proteomes" id="UP000886819"/>
    </source>
</evidence>
<dbReference type="Proteomes" id="UP000886819">
    <property type="component" value="Unassembled WGS sequence"/>
</dbReference>
<protein>
    <submittedName>
        <fullName evidence="1">HAD family hydrolase</fullName>
    </submittedName>
</protein>
<dbReference type="PANTHER" id="PTHR19288">
    <property type="entry name" value="4-NITROPHENYLPHOSPHATASE-RELATED"/>
    <property type="match status" value="1"/>
</dbReference>
<dbReference type="SFLD" id="SFLDS00003">
    <property type="entry name" value="Haloacid_Dehalogenase"/>
    <property type="match status" value="1"/>
</dbReference>
<proteinExistence type="predicted"/>
<gene>
    <name evidence="1" type="ORF">IAA66_05770</name>
</gene>
<dbReference type="SFLD" id="SFLDG01139">
    <property type="entry name" value="C2.A:_Pyridoxal_Phosphate_Phos"/>
    <property type="match status" value="1"/>
</dbReference>
<dbReference type="PANTHER" id="PTHR19288:SF46">
    <property type="entry name" value="HALOACID DEHALOGENASE-LIKE HYDROLASE DOMAIN-CONTAINING PROTEIN 2"/>
    <property type="match status" value="1"/>
</dbReference>
<dbReference type="SUPFAM" id="SSF56784">
    <property type="entry name" value="HAD-like"/>
    <property type="match status" value="1"/>
</dbReference>
<dbReference type="AlphaFoldDB" id="A0A9D1CIS3"/>
<dbReference type="InterPro" id="IPR036412">
    <property type="entry name" value="HAD-like_sf"/>
</dbReference>
<dbReference type="GO" id="GO:0016791">
    <property type="term" value="F:phosphatase activity"/>
    <property type="evidence" value="ECO:0007669"/>
    <property type="project" value="TreeGrafter"/>
</dbReference>
<reference evidence="1" key="2">
    <citation type="journal article" date="2021" name="PeerJ">
        <title>Extensive microbial diversity within the chicken gut microbiome revealed by metagenomics and culture.</title>
        <authorList>
            <person name="Gilroy R."/>
            <person name="Ravi A."/>
            <person name="Getino M."/>
            <person name="Pursley I."/>
            <person name="Horton D.L."/>
            <person name="Alikhan N.F."/>
            <person name="Baker D."/>
            <person name="Gharbi K."/>
            <person name="Hall N."/>
            <person name="Watson M."/>
            <person name="Adriaenssens E.M."/>
            <person name="Foster-Nyarko E."/>
            <person name="Jarju S."/>
            <person name="Secka A."/>
            <person name="Antonio M."/>
            <person name="Oren A."/>
            <person name="Chaudhuri R.R."/>
            <person name="La Ragione R."/>
            <person name="Hildebrand F."/>
            <person name="Pallen M.J."/>
        </authorList>
    </citation>
    <scope>NUCLEOTIDE SEQUENCE</scope>
    <source>
        <strain evidence="1">ChiHile30-977</strain>
    </source>
</reference>
<organism evidence="1 2">
    <name type="scientific">Candidatus Avichristensenella intestinipullorum</name>
    <dbReference type="NCBI Taxonomy" id="2840693"/>
    <lineage>
        <taxon>Bacteria</taxon>
        <taxon>Bacillati</taxon>
        <taxon>Bacillota</taxon>
        <taxon>Clostridia</taxon>
        <taxon>Candidatus Avichristensenella</taxon>
    </lineage>
</organism>
<evidence type="ECO:0000313" key="1">
    <source>
        <dbReference type="EMBL" id="HIQ63080.1"/>
    </source>
</evidence>
<dbReference type="Gene3D" id="3.40.50.1000">
    <property type="entry name" value="HAD superfamily/HAD-like"/>
    <property type="match status" value="2"/>
</dbReference>
<dbReference type="NCBIfam" id="TIGR01460">
    <property type="entry name" value="HAD-SF-IIA"/>
    <property type="match status" value="1"/>
</dbReference>